<comment type="caution">
    <text evidence="2">The sequence shown here is derived from an EMBL/GenBank/DDBJ whole genome shotgun (WGS) entry which is preliminary data.</text>
</comment>
<name>A0A084H484_METID</name>
<reference evidence="2 3" key="1">
    <citation type="journal article" date="2005" name="Int. J. Syst. Evol. Microbiol.">
        <title>Bacillus cibi sp. nov., isolated from jeotgal, a traditional Korean fermented seafood.</title>
        <authorList>
            <person name="Yoon J.H."/>
            <person name="Lee C.H."/>
            <person name="Oh T.K."/>
        </authorList>
    </citation>
    <scope>NUCLEOTIDE SEQUENCE [LARGE SCALE GENOMIC DNA]</scope>
    <source>
        <strain evidence="2 3">DSM 16189</strain>
    </source>
</reference>
<evidence type="ECO:0000256" key="1">
    <source>
        <dbReference type="SAM" id="Coils"/>
    </source>
</evidence>
<dbReference type="EMBL" id="JNVC02000001">
    <property type="protein sequence ID" value="KEZ54396.1"/>
    <property type="molecule type" value="Genomic_DNA"/>
</dbReference>
<gene>
    <name evidence="2" type="ORF">GS18_0205625</name>
</gene>
<dbReference type="OrthoDB" id="2934076at2"/>
<accession>A0A084H484</accession>
<sequence length="90" mass="10856">MKARYELDKMQITLSNVTLRHFADSYVLLKAADENKNEVTIKLSHDQADFLEAEFRELNRRRRTYSEVYREIDEEEDSYNLFSPEFLTEE</sequence>
<dbReference type="STRING" id="246786.GS18_0205625"/>
<protein>
    <submittedName>
        <fullName evidence="2">Uncharacterized protein</fullName>
    </submittedName>
</protein>
<proteinExistence type="predicted"/>
<evidence type="ECO:0000313" key="3">
    <source>
        <dbReference type="Proteomes" id="UP000028549"/>
    </source>
</evidence>
<evidence type="ECO:0000313" key="2">
    <source>
        <dbReference type="EMBL" id="KEZ54396.1"/>
    </source>
</evidence>
<organism evidence="2 3">
    <name type="scientific">Metabacillus indicus</name>
    <name type="common">Bacillus indicus</name>
    <dbReference type="NCBI Taxonomy" id="246786"/>
    <lineage>
        <taxon>Bacteria</taxon>
        <taxon>Bacillati</taxon>
        <taxon>Bacillota</taxon>
        <taxon>Bacilli</taxon>
        <taxon>Bacillales</taxon>
        <taxon>Bacillaceae</taxon>
        <taxon>Metabacillus</taxon>
    </lineage>
</organism>
<keyword evidence="3" id="KW-1185">Reference proteome</keyword>
<dbReference type="AlphaFoldDB" id="A0A084H484"/>
<dbReference type="RefSeq" id="WP_029281025.1">
    <property type="nucleotide sequence ID" value="NZ_CANLZQ010000006.1"/>
</dbReference>
<dbReference type="Proteomes" id="UP000028549">
    <property type="component" value="Unassembled WGS sequence"/>
</dbReference>
<feature type="coiled-coil region" evidence="1">
    <location>
        <begin position="41"/>
        <end position="68"/>
    </location>
</feature>
<keyword evidence="1" id="KW-0175">Coiled coil</keyword>